<evidence type="ECO:0000256" key="2">
    <source>
        <dbReference type="ARBA" id="ARBA00023315"/>
    </source>
</evidence>
<feature type="domain" description="N-acetyltransferase" evidence="3">
    <location>
        <begin position="12"/>
        <end position="150"/>
    </location>
</feature>
<keyword evidence="1" id="KW-0808">Transferase</keyword>
<organism evidence="4 5">
    <name type="scientific">Thiohalocapsa halophila</name>
    <dbReference type="NCBI Taxonomy" id="69359"/>
    <lineage>
        <taxon>Bacteria</taxon>
        <taxon>Pseudomonadati</taxon>
        <taxon>Pseudomonadota</taxon>
        <taxon>Gammaproteobacteria</taxon>
        <taxon>Chromatiales</taxon>
        <taxon>Chromatiaceae</taxon>
        <taxon>Thiohalocapsa</taxon>
    </lineage>
</organism>
<evidence type="ECO:0000256" key="1">
    <source>
        <dbReference type="ARBA" id="ARBA00022679"/>
    </source>
</evidence>
<dbReference type="Pfam" id="PF25559">
    <property type="entry name" value="DUF7931"/>
    <property type="match status" value="1"/>
</dbReference>
<dbReference type="InterPro" id="IPR000182">
    <property type="entry name" value="GNAT_dom"/>
</dbReference>
<dbReference type="CDD" id="cd04301">
    <property type="entry name" value="NAT_SF"/>
    <property type="match status" value="1"/>
</dbReference>
<proteinExistence type="predicted"/>
<comment type="caution">
    <text evidence="4">The sequence shown here is derived from an EMBL/GenBank/DDBJ whole genome shotgun (WGS) entry which is preliminary data.</text>
</comment>
<dbReference type="Proteomes" id="UP000748752">
    <property type="component" value="Unassembled WGS sequence"/>
</dbReference>
<dbReference type="SUPFAM" id="SSF55729">
    <property type="entry name" value="Acyl-CoA N-acyltransferases (Nat)"/>
    <property type="match status" value="1"/>
</dbReference>
<dbReference type="Gene3D" id="3.40.630.30">
    <property type="match status" value="1"/>
</dbReference>
<keyword evidence="2" id="KW-0012">Acyltransferase</keyword>
<dbReference type="InterPro" id="IPR057691">
    <property type="entry name" value="DUF7931"/>
</dbReference>
<dbReference type="PROSITE" id="PS51186">
    <property type="entry name" value="GNAT"/>
    <property type="match status" value="1"/>
</dbReference>
<evidence type="ECO:0000259" key="3">
    <source>
        <dbReference type="PROSITE" id="PS51186"/>
    </source>
</evidence>
<keyword evidence="5" id="KW-1185">Reference proteome</keyword>
<dbReference type="InterPro" id="IPR016181">
    <property type="entry name" value="Acyl_CoA_acyltransferase"/>
</dbReference>
<evidence type="ECO:0000313" key="4">
    <source>
        <dbReference type="EMBL" id="MBK1630275.1"/>
    </source>
</evidence>
<protein>
    <recommendedName>
        <fullName evidence="3">N-acetyltransferase domain-containing protein</fullName>
    </recommendedName>
</protein>
<dbReference type="Pfam" id="PF13673">
    <property type="entry name" value="Acetyltransf_10"/>
    <property type="match status" value="1"/>
</dbReference>
<dbReference type="PANTHER" id="PTHR43877">
    <property type="entry name" value="AMINOALKYLPHOSPHONATE N-ACETYLTRANSFERASE-RELATED-RELATED"/>
    <property type="match status" value="1"/>
</dbReference>
<dbReference type="InterPro" id="IPR050832">
    <property type="entry name" value="Bact_Acetyltransf"/>
</dbReference>
<dbReference type="EMBL" id="NRRV01000010">
    <property type="protein sequence ID" value="MBK1630275.1"/>
    <property type="molecule type" value="Genomic_DNA"/>
</dbReference>
<evidence type="ECO:0000313" key="5">
    <source>
        <dbReference type="Proteomes" id="UP000748752"/>
    </source>
</evidence>
<name>A0ABS1CEG3_9GAMM</name>
<accession>A0ABS1CEG3</accession>
<gene>
    <name evidence="4" type="ORF">CKO31_05840</name>
</gene>
<sequence>MRAMADDQRPEFRIRRADWGADAARLTAIRRQVFVREQQVPETLEWDGLDTEALHLLAEDADGTAIGTARLLPSGQIGRMAVLAEHRRQGVGRALLLELLRISEAEGRARLFLNAQVSALPFYAALGFEAEGDVFEEAGIPHRRMQFTDPERIRAVELHGRRLGASAGVLRFDTPHAQCSAVTSLAGQARTELLITSPDLEPGLYDQTPVLDTMMRLAILRRGRVPVRVLVADAEAPLKRGHRLIELSRRFSSAIQIRCIPEELADGVEPCMLADEMGYTMRPTAAHDSLLMDFADGGQTRRLRRRFELLWQQSGVHPGLRRLYL</sequence>
<reference evidence="4 5" key="1">
    <citation type="journal article" date="2020" name="Microorganisms">
        <title>Osmotic Adaptation and Compatible Solute Biosynthesis of Phototrophic Bacteria as Revealed from Genome Analyses.</title>
        <authorList>
            <person name="Imhoff J.F."/>
            <person name="Rahn T."/>
            <person name="Kunzel S."/>
            <person name="Keller A."/>
            <person name="Neulinger S.C."/>
        </authorList>
    </citation>
    <scope>NUCLEOTIDE SEQUENCE [LARGE SCALE GENOMIC DNA]</scope>
    <source>
        <strain evidence="4 5">DSM 6210</strain>
    </source>
</reference>